<evidence type="ECO:0000256" key="1">
    <source>
        <dbReference type="ARBA" id="ARBA00004571"/>
    </source>
</evidence>
<dbReference type="InterPro" id="IPR010917">
    <property type="entry name" value="TonB_rcpt_CS"/>
</dbReference>
<keyword evidence="5 12" id="KW-0812">Transmembrane</keyword>
<keyword evidence="8" id="KW-0406">Ion transport</keyword>
<accession>A0A9X3A877</accession>
<evidence type="ECO:0000256" key="9">
    <source>
        <dbReference type="ARBA" id="ARBA00023077"/>
    </source>
</evidence>
<dbReference type="PANTHER" id="PTHR32552">
    <property type="entry name" value="FERRICHROME IRON RECEPTOR-RELATED"/>
    <property type="match status" value="1"/>
</dbReference>
<dbReference type="Pfam" id="PF00593">
    <property type="entry name" value="TonB_dep_Rec_b-barrel"/>
    <property type="match status" value="1"/>
</dbReference>
<evidence type="ECO:0000256" key="12">
    <source>
        <dbReference type="PROSITE-ProRule" id="PRU01360"/>
    </source>
</evidence>
<name>A0A9X3A877_9SPHN</name>
<organism evidence="18 19">
    <name type="scientific">Tsuneonella litorea</name>
    <dbReference type="NCBI Taxonomy" id="2976475"/>
    <lineage>
        <taxon>Bacteria</taxon>
        <taxon>Pseudomonadati</taxon>
        <taxon>Pseudomonadota</taxon>
        <taxon>Alphaproteobacteria</taxon>
        <taxon>Sphingomonadales</taxon>
        <taxon>Erythrobacteraceae</taxon>
        <taxon>Tsuneonella</taxon>
    </lineage>
</organism>
<dbReference type="EMBL" id="JAOAMV010000004">
    <property type="protein sequence ID" value="MCT2559171.1"/>
    <property type="molecule type" value="Genomic_DNA"/>
</dbReference>
<feature type="domain" description="TonB-dependent receptor-like beta-barrel" evidence="16">
    <location>
        <begin position="314"/>
        <end position="851"/>
    </location>
</feature>
<evidence type="ECO:0000313" key="19">
    <source>
        <dbReference type="Proteomes" id="UP001142648"/>
    </source>
</evidence>
<dbReference type="AlphaFoldDB" id="A0A9X3A877"/>
<evidence type="ECO:0000256" key="10">
    <source>
        <dbReference type="ARBA" id="ARBA00023136"/>
    </source>
</evidence>
<dbReference type="PANTHER" id="PTHR32552:SF81">
    <property type="entry name" value="TONB-DEPENDENT OUTER MEMBRANE RECEPTOR"/>
    <property type="match status" value="1"/>
</dbReference>
<dbReference type="SUPFAM" id="SSF56935">
    <property type="entry name" value="Porins"/>
    <property type="match status" value="1"/>
</dbReference>
<keyword evidence="6 15" id="KW-0732">Signal</keyword>
<evidence type="ECO:0000256" key="7">
    <source>
        <dbReference type="ARBA" id="ARBA00023004"/>
    </source>
</evidence>
<feature type="domain" description="TonB-dependent receptor plug" evidence="17">
    <location>
        <begin position="70"/>
        <end position="178"/>
    </location>
</feature>
<keyword evidence="19" id="KW-1185">Reference proteome</keyword>
<proteinExistence type="inferred from homology"/>
<dbReference type="InterPro" id="IPR036942">
    <property type="entry name" value="Beta-barrel_TonB_sf"/>
</dbReference>
<reference evidence="18" key="1">
    <citation type="submission" date="2022-09" db="EMBL/GenBank/DDBJ databases">
        <title>The genome sequence of Tsuneonella sp. YG55.</title>
        <authorList>
            <person name="Liu Y."/>
        </authorList>
    </citation>
    <scope>NUCLEOTIDE SEQUENCE</scope>
    <source>
        <strain evidence="18">YG55</strain>
    </source>
</reference>
<evidence type="ECO:0000259" key="16">
    <source>
        <dbReference type="Pfam" id="PF00593"/>
    </source>
</evidence>
<dbReference type="InterPro" id="IPR000531">
    <property type="entry name" value="Beta-barrel_TonB"/>
</dbReference>
<dbReference type="GO" id="GO:0009279">
    <property type="term" value="C:cell outer membrane"/>
    <property type="evidence" value="ECO:0007669"/>
    <property type="project" value="UniProtKB-SubCell"/>
</dbReference>
<gene>
    <name evidence="18" type="ORF">N0B51_09265</name>
</gene>
<comment type="similarity">
    <text evidence="12 14">Belongs to the TonB-dependent receptor family.</text>
</comment>
<dbReference type="Pfam" id="PF07715">
    <property type="entry name" value="Plug"/>
    <property type="match status" value="1"/>
</dbReference>
<evidence type="ECO:0000259" key="17">
    <source>
        <dbReference type="Pfam" id="PF07715"/>
    </source>
</evidence>
<dbReference type="InterPro" id="IPR012910">
    <property type="entry name" value="Plug_dom"/>
</dbReference>
<evidence type="ECO:0000256" key="2">
    <source>
        <dbReference type="ARBA" id="ARBA00022448"/>
    </source>
</evidence>
<keyword evidence="7" id="KW-0408">Iron</keyword>
<evidence type="ECO:0000256" key="13">
    <source>
        <dbReference type="PROSITE-ProRule" id="PRU10144"/>
    </source>
</evidence>
<keyword evidence="9 14" id="KW-0798">TonB box</keyword>
<feature type="chain" id="PRO_5040799935" evidence="15">
    <location>
        <begin position="32"/>
        <end position="889"/>
    </location>
</feature>
<dbReference type="RefSeq" id="WP_259962043.1">
    <property type="nucleotide sequence ID" value="NZ_JAOAMV010000004.1"/>
</dbReference>
<dbReference type="PROSITE" id="PS52016">
    <property type="entry name" value="TONB_DEPENDENT_REC_3"/>
    <property type="match status" value="1"/>
</dbReference>
<dbReference type="Proteomes" id="UP001142648">
    <property type="component" value="Unassembled WGS sequence"/>
</dbReference>
<keyword evidence="2 12" id="KW-0813">Transport</keyword>
<evidence type="ECO:0000256" key="8">
    <source>
        <dbReference type="ARBA" id="ARBA00023065"/>
    </source>
</evidence>
<keyword evidence="3 12" id="KW-1134">Transmembrane beta strand</keyword>
<keyword evidence="11 12" id="KW-0998">Cell outer membrane</keyword>
<evidence type="ECO:0000313" key="18">
    <source>
        <dbReference type="EMBL" id="MCT2559171.1"/>
    </source>
</evidence>
<feature type="short sequence motif" description="TonB C-terminal box" evidence="13">
    <location>
        <begin position="872"/>
        <end position="889"/>
    </location>
</feature>
<keyword evidence="18" id="KW-0675">Receptor</keyword>
<keyword evidence="4" id="KW-0410">Iron transport</keyword>
<evidence type="ECO:0000256" key="5">
    <source>
        <dbReference type="ARBA" id="ARBA00022692"/>
    </source>
</evidence>
<evidence type="ECO:0000256" key="11">
    <source>
        <dbReference type="ARBA" id="ARBA00023237"/>
    </source>
</evidence>
<comment type="caution">
    <text evidence="18">The sequence shown here is derived from an EMBL/GenBank/DDBJ whole genome shotgun (WGS) entry which is preliminary data.</text>
</comment>
<keyword evidence="10 12" id="KW-0472">Membrane</keyword>
<evidence type="ECO:0000256" key="3">
    <source>
        <dbReference type="ARBA" id="ARBA00022452"/>
    </source>
</evidence>
<dbReference type="InterPro" id="IPR039426">
    <property type="entry name" value="TonB-dep_rcpt-like"/>
</dbReference>
<comment type="subcellular location">
    <subcellularLocation>
        <location evidence="1 12">Cell outer membrane</location>
        <topology evidence="1 12">Multi-pass membrane protein</topology>
    </subcellularLocation>
</comment>
<evidence type="ECO:0000256" key="4">
    <source>
        <dbReference type="ARBA" id="ARBA00022496"/>
    </source>
</evidence>
<protein>
    <submittedName>
        <fullName evidence="18">TonB-dependent receptor</fullName>
    </submittedName>
</protein>
<sequence>MIKTRTGFAGSARFTLLAGAAALALPGIAHAQSAEAQEQVDVDSDSFPVASDAETGNQIVVTATKREQTLQDVPVAVSVTTAETIERAQIRDVTDLASVVPSLRVTQSQSQFATTYSIRGFGTSGNNIGLEPSVAVFVDGVYRSRAIAQISDLPDIQRVEVLRGPQSTLFGKNASAGVISIVTKDPSYDFGGSVEASYGNYDAFVAKGYLTGGLTDTIAASLAGGYNRRDGYLTNAFNGDDVNNRNRWFARGQLKFEPSDALKVRLIADYDEIDEKCCGVTALLIGPFTQVIQSLGGRVNDPNRPFDNVIYSDVVPNSRVKNWGVSGQADYEMGPVTLTSITAYRTTELNANQDVDFTSLASATGANIGQAKIETFTQELRFASDFDGPLNFLVGGYYFNEKADSADQIVYGPGFRGYANSLITLLSQGQLNASLLETYFGVPQNTYWQAGQGFFNHFTQDNEAYSLFGNVDFEITDALTLTLGANYTHDAKDVVSDSRSTDAFSNVNLVTAGAAVVRNQVIAQQVGAAIGLPAGSLASPAQIGAFAVSQPTIFAAINTGATNFANANATNPAVNSFLGLSALQFLPPLQNIPNAVEDGKSRDSDWSWTARLAYEISPTLNAYVSYATGFKASSWNLSRDSRPLAADYAQLVAQNLAVTNLRPGTRFALPENSTVYELGLKGDWGRIASANLTFFKQSITNFQTNTFVGASFVFANAPKQSTFGIEFDGRVSPTRDLSLFLAMTYLEPKYDSFPGSPLGDLSGREISNIPKIAASFGMQYDKELSGGNHLIFRGDYNYQSPVQVEEGFTKFGTPAAGILLASRYRREVDDLNASLTFAMQNGLELSVWGRNILNDRYITGMFDSVAQDGSLSGYINQPRTYGVAARFKF</sequence>
<evidence type="ECO:0000256" key="14">
    <source>
        <dbReference type="RuleBase" id="RU003357"/>
    </source>
</evidence>
<feature type="signal peptide" evidence="15">
    <location>
        <begin position="1"/>
        <end position="31"/>
    </location>
</feature>
<evidence type="ECO:0000256" key="6">
    <source>
        <dbReference type="ARBA" id="ARBA00022729"/>
    </source>
</evidence>
<evidence type="ECO:0000256" key="15">
    <source>
        <dbReference type="SAM" id="SignalP"/>
    </source>
</evidence>
<dbReference type="PROSITE" id="PS01156">
    <property type="entry name" value="TONB_DEPENDENT_REC_2"/>
    <property type="match status" value="1"/>
</dbReference>
<dbReference type="GO" id="GO:0006826">
    <property type="term" value="P:iron ion transport"/>
    <property type="evidence" value="ECO:0007669"/>
    <property type="project" value="UniProtKB-KW"/>
</dbReference>
<dbReference type="Gene3D" id="2.40.170.20">
    <property type="entry name" value="TonB-dependent receptor, beta-barrel domain"/>
    <property type="match status" value="2"/>
</dbReference>